<evidence type="ECO:0000313" key="7">
    <source>
        <dbReference type="EMBL" id="GIO70446.1"/>
    </source>
</evidence>
<evidence type="ECO:0000256" key="2">
    <source>
        <dbReference type="ARBA" id="ARBA00022578"/>
    </source>
</evidence>
<dbReference type="Gene3D" id="3.90.350.10">
    <property type="entry name" value="Transposase Inhibitor Protein From Tn5, Chain A, domain 1"/>
    <property type="match status" value="1"/>
</dbReference>
<name>A0ABQ4M4K1_9BACL</name>
<evidence type="ECO:0000256" key="4">
    <source>
        <dbReference type="ARBA" id="ARBA00023172"/>
    </source>
</evidence>
<dbReference type="NCBIfam" id="NF033592">
    <property type="entry name" value="transpos_IS4_1"/>
    <property type="match status" value="1"/>
</dbReference>
<evidence type="ECO:0000313" key="8">
    <source>
        <dbReference type="Proteomes" id="UP000680638"/>
    </source>
</evidence>
<protein>
    <submittedName>
        <fullName evidence="7">IS4 family transposase ISDha2</fullName>
    </submittedName>
</protein>
<dbReference type="Proteomes" id="UP000680638">
    <property type="component" value="Unassembled WGS sequence"/>
</dbReference>
<proteinExistence type="inferred from homology"/>
<comment type="caution">
    <text evidence="7">The sequence shown here is derived from an EMBL/GenBank/DDBJ whole genome shotgun (WGS) entry which is preliminary data.</text>
</comment>
<evidence type="ECO:0000256" key="1">
    <source>
        <dbReference type="ARBA" id="ARBA00010075"/>
    </source>
</evidence>
<dbReference type="SUPFAM" id="SSF53098">
    <property type="entry name" value="Ribonuclease H-like"/>
    <property type="match status" value="1"/>
</dbReference>
<dbReference type="EMBL" id="BORW01000071">
    <property type="protein sequence ID" value="GIO70446.1"/>
    <property type="molecule type" value="Genomic_DNA"/>
</dbReference>
<evidence type="ECO:0000256" key="3">
    <source>
        <dbReference type="ARBA" id="ARBA00023125"/>
    </source>
</evidence>
<sequence length="360" mass="41213">MNGRRSVEEIATNLRSKKWLQQAVQLESIHPSSLNRKLQTVPLDVLKVIYAALVQQIASHYALKSGVGNLGKLRAIDSTEISLPKVHGEWAYVSKSQNAVKMHASLLIAADHHVCADRIVLSTAEIADLNTEVVLALVGDPTETLIMDRGYINYAHFLAWVKAGQPFVARLRADNKCRILHKREVEADSPICLDADVEMVDSNSGEAFNVRLVEYEAVDSRTKKRIRIRVITTRFDLTAKEISEIYRCRWKVELFFKWLKQHVKLEKLYSFKPAAVWNQIYLSLIAHALCELIRLTEQPKGSCWRLLRYLNAYAGETVEDLMTALERTPSRTSRGRRKKRKRGRPRKHPKKLKQAQIIIK</sequence>
<dbReference type="InterPro" id="IPR047952">
    <property type="entry name" value="Transpos_IS4"/>
</dbReference>
<dbReference type="PANTHER" id="PTHR33258:SF1">
    <property type="entry name" value="TRANSPOSASE INSL FOR INSERTION SEQUENCE ELEMENT IS186A-RELATED"/>
    <property type="match status" value="1"/>
</dbReference>
<keyword evidence="8" id="KW-1185">Reference proteome</keyword>
<feature type="region of interest" description="Disordered" evidence="5">
    <location>
        <begin position="328"/>
        <end position="360"/>
    </location>
</feature>
<comment type="similarity">
    <text evidence="1">Belongs to the transposase 11 family.</text>
</comment>
<dbReference type="PANTHER" id="PTHR33258">
    <property type="entry name" value="TRANSPOSASE INSL FOR INSERTION SEQUENCE ELEMENT IS186A-RELATED"/>
    <property type="match status" value="1"/>
</dbReference>
<reference evidence="7 8" key="1">
    <citation type="submission" date="2021-03" db="EMBL/GenBank/DDBJ databases">
        <title>Antimicrobial resistance genes in bacteria isolated from Japanese honey, and their potential for conferring macrolide and lincosamide resistance in the American foulbrood pathogen Paenibacillus larvae.</title>
        <authorList>
            <person name="Okamoto M."/>
            <person name="Kumagai M."/>
            <person name="Kanamori H."/>
            <person name="Takamatsu D."/>
        </authorList>
    </citation>
    <scope>NUCLEOTIDE SEQUENCE [LARGE SCALE GENOMIC DNA]</scope>
    <source>
        <strain evidence="7 8">J21TS3</strain>
    </source>
</reference>
<keyword evidence="2" id="KW-0815">Transposition</keyword>
<gene>
    <name evidence="7" type="ORF">J21TS3_52670</name>
</gene>
<keyword evidence="3" id="KW-0238">DNA-binding</keyword>
<evidence type="ECO:0000259" key="6">
    <source>
        <dbReference type="Pfam" id="PF01609"/>
    </source>
</evidence>
<evidence type="ECO:0000256" key="5">
    <source>
        <dbReference type="SAM" id="MobiDB-lite"/>
    </source>
</evidence>
<feature type="compositionally biased region" description="Basic residues" evidence="5">
    <location>
        <begin position="333"/>
        <end position="353"/>
    </location>
</feature>
<feature type="domain" description="Transposase IS4-like" evidence="6">
    <location>
        <begin position="73"/>
        <end position="288"/>
    </location>
</feature>
<dbReference type="InterPro" id="IPR012337">
    <property type="entry name" value="RNaseH-like_sf"/>
</dbReference>
<dbReference type="Pfam" id="PF01609">
    <property type="entry name" value="DDE_Tnp_1"/>
    <property type="match status" value="1"/>
</dbReference>
<organism evidence="7 8">
    <name type="scientific">Paenibacillus cookii</name>
    <dbReference type="NCBI Taxonomy" id="157839"/>
    <lineage>
        <taxon>Bacteria</taxon>
        <taxon>Bacillati</taxon>
        <taxon>Bacillota</taxon>
        <taxon>Bacilli</taxon>
        <taxon>Bacillales</taxon>
        <taxon>Paenibacillaceae</taxon>
        <taxon>Paenibacillus</taxon>
    </lineage>
</organism>
<dbReference type="InterPro" id="IPR002559">
    <property type="entry name" value="Transposase_11"/>
</dbReference>
<keyword evidence="4" id="KW-0233">DNA recombination</keyword>
<accession>A0ABQ4M4K1</accession>